<dbReference type="AlphaFoldDB" id="A0A060Z968"/>
<dbReference type="PANTHER" id="PTHR47130">
    <property type="entry name" value="SI:DKEY-19B23.11-RELATED"/>
    <property type="match status" value="1"/>
</dbReference>
<gene>
    <name evidence="2" type="ORF">GSONMT00001026001</name>
</gene>
<evidence type="ECO:0000313" key="2">
    <source>
        <dbReference type="EMBL" id="CDR00422.1"/>
    </source>
</evidence>
<name>A0A060Z968_ONCMY</name>
<protein>
    <recommendedName>
        <fullName evidence="1">ZP-domain containing protein Ig-like domain-containing protein</fullName>
    </recommendedName>
</protein>
<reference evidence="2" key="2">
    <citation type="submission" date="2014-03" db="EMBL/GenBank/DDBJ databases">
        <authorList>
            <person name="Genoscope - CEA"/>
        </authorList>
    </citation>
    <scope>NUCLEOTIDE SEQUENCE</scope>
</reference>
<dbReference type="Pfam" id="PF26562">
    <property type="entry name" value="Ig-like"/>
    <property type="match status" value="1"/>
</dbReference>
<dbReference type="PaxDb" id="8022-A0A060Z968"/>
<sequence length="133" mass="14705">MTVFPPAETNPSEGQFSVSLGLFPHDVSLSNITVGDQSMADQLGVYLSQVPFPNGTHAYLLKTPFSHHLVSQKYLGQGYRRYSLAVTFTLSISPHADLYHHPATVEAVLQDVGMYDSHAFPYKHSPSERISLN</sequence>
<feature type="domain" description="ZP-domain containing protein Ig-like" evidence="1">
    <location>
        <begin position="8"/>
        <end position="111"/>
    </location>
</feature>
<dbReference type="Proteomes" id="UP000193380">
    <property type="component" value="Unassembled WGS sequence"/>
</dbReference>
<proteinExistence type="predicted"/>
<dbReference type="PANTHER" id="PTHR47130:SF6">
    <property type="entry name" value="EGG ENVELOPE GLYCOPROTEIN-LIKE PRECURSOR"/>
    <property type="match status" value="1"/>
</dbReference>
<evidence type="ECO:0000259" key="1">
    <source>
        <dbReference type="Pfam" id="PF26562"/>
    </source>
</evidence>
<organism evidence="2 3">
    <name type="scientific">Oncorhynchus mykiss</name>
    <name type="common">Rainbow trout</name>
    <name type="synonym">Salmo gairdneri</name>
    <dbReference type="NCBI Taxonomy" id="8022"/>
    <lineage>
        <taxon>Eukaryota</taxon>
        <taxon>Metazoa</taxon>
        <taxon>Chordata</taxon>
        <taxon>Craniata</taxon>
        <taxon>Vertebrata</taxon>
        <taxon>Euteleostomi</taxon>
        <taxon>Actinopterygii</taxon>
        <taxon>Neopterygii</taxon>
        <taxon>Teleostei</taxon>
        <taxon>Protacanthopterygii</taxon>
        <taxon>Salmoniformes</taxon>
        <taxon>Salmonidae</taxon>
        <taxon>Salmoninae</taxon>
        <taxon>Oncorhynchus</taxon>
    </lineage>
</organism>
<dbReference type="InterPro" id="IPR058876">
    <property type="entry name" value="Ig-like_ZP"/>
</dbReference>
<reference evidence="2" key="1">
    <citation type="journal article" date="2014" name="Nat. Commun.">
        <title>The rainbow trout genome provides novel insights into evolution after whole-genome duplication in vertebrates.</title>
        <authorList>
            <person name="Berthelot C."/>
            <person name="Brunet F."/>
            <person name="Chalopin D."/>
            <person name="Juanchich A."/>
            <person name="Bernard M."/>
            <person name="Noel B."/>
            <person name="Bento P."/>
            <person name="Da Silva C."/>
            <person name="Labadie K."/>
            <person name="Alberti A."/>
            <person name="Aury J.M."/>
            <person name="Louis A."/>
            <person name="Dehais P."/>
            <person name="Bardou P."/>
            <person name="Montfort J."/>
            <person name="Klopp C."/>
            <person name="Cabau C."/>
            <person name="Gaspin C."/>
            <person name="Thorgaard G.H."/>
            <person name="Boussaha M."/>
            <person name="Quillet E."/>
            <person name="Guyomard R."/>
            <person name="Galiana D."/>
            <person name="Bobe J."/>
            <person name="Volff J.N."/>
            <person name="Genet C."/>
            <person name="Wincker P."/>
            <person name="Jaillon O."/>
            <person name="Roest Crollius H."/>
            <person name="Guiguen Y."/>
        </authorList>
    </citation>
    <scope>NUCLEOTIDE SEQUENCE [LARGE SCALE GENOMIC DNA]</scope>
</reference>
<accession>A0A060Z968</accession>
<dbReference type="EMBL" id="FR956823">
    <property type="protein sequence ID" value="CDR00422.1"/>
    <property type="molecule type" value="Genomic_DNA"/>
</dbReference>
<dbReference type="STRING" id="8022.A0A060Z968"/>
<evidence type="ECO:0000313" key="3">
    <source>
        <dbReference type="Proteomes" id="UP000193380"/>
    </source>
</evidence>